<keyword evidence="1" id="KW-0472">Membrane</keyword>
<keyword evidence="1" id="KW-1133">Transmembrane helix</keyword>
<dbReference type="EMBL" id="MF042360">
    <property type="protein sequence ID" value="ARV76929.1"/>
    <property type="molecule type" value="Genomic_DNA"/>
</dbReference>
<evidence type="ECO:0000313" key="2">
    <source>
        <dbReference type="EMBL" id="ARV76929.1"/>
    </source>
</evidence>
<proteinExistence type="predicted"/>
<evidence type="ECO:0000313" key="3">
    <source>
        <dbReference type="Proteomes" id="UP000225448"/>
    </source>
</evidence>
<sequence length="41" mass="4408">MFSRNELIGYTLLSATLITVGVTMVVKGVQLGIKTARNSQP</sequence>
<organism evidence="2 3">
    <name type="scientific">Pseudomonas phage Phabio</name>
    <dbReference type="NCBI Taxonomy" id="2006668"/>
    <lineage>
        <taxon>Viruses</taxon>
        <taxon>Duplodnaviria</taxon>
        <taxon>Heunggongvirae</taxon>
        <taxon>Uroviricota</taxon>
        <taxon>Caudoviricetes</taxon>
        <taxon>Chimalliviridae</taxon>
        <taxon>Phabiovirus</taxon>
        <taxon>Phabiovirus phabio</taxon>
    </lineage>
</organism>
<gene>
    <name evidence="2" type="ORF">PHABIO_298</name>
</gene>
<accession>A0A1Y0SZH9</accession>
<evidence type="ECO:0000256" key="1">
    <source>
        <dbReference type="SAM" id="Phobius"/>
    </source>
</evidence>
<name>A0A1Y0SZH9_9CAUD</name>
<keyword evidence="3" id="KW-1185">Reference proteome</keyword>
<dbReference type="Proteomes" id="UP000225448">
    <property type="component" value="Segment"/>
</dbReference>
<protein>
    <submittedName>
        <fullName evidence="2">Uncharacterized protein</fullName>
    </submittedName>
</protein>
<reference evidence="2 3" key="1">
    <citation type="submission" date="2017-05" db="EMBL/GenBank/DDBJ databases">
        <authorList>
            <person name="Song R."/>
            <person name="Chenine A.L."/>
            <person name="Ruprecht R.M."/>
        </authorList>
    </citation>
    <scope>NUCLEOTIDE SEQUENCE [LARGE SCALE GENOMIC DNA]</scope>
</reference>
<feature type="transmembrane region" description="Helical" evidence="1">
    <location>
        <begin position="7"/>
        <end position="26"/>
    </location>
</feature>
<keyword evidence="1" id="KW-0812">Transmembrane</keyword>